<dbReference type="InterPro" id="IPR001356">
    <property type="entry name" value="HD"/>
</dbReference>
<dbReference type="VEuPathDB" id="VectorBase:RPRC003712"/>
<keyword evidence="2 3" id="KW-0539">Nucleus</keyword>
<dbReference type="GO" id="GO:0000978">
    <property type="term" value="F:RNA polymerase II cis-regulatory region sequence-specific DNA binding"/>
    <property type="evidence" value="ECO:0007669"/>
    <property type="project" value="TreeGrafter"/>
</dbReference>
<evidence type="ECO:0000256" key="3">
    <source>
        <dbReference type="RuleBase" id="RU000682"/>
    </source>
</evidence>
<dbReference type="EMBL" id="ACPB03005849">
    <property type="status" value="NOT_ANNOTATED_CDS"/>
    <property type="molecule type" value="Genomic_DNA"/>
</dbReference>
<feature type="region of interest" description="Disordered" evidence="4">
    <location>
        <begin position="32"/>
        <end position="84"/>
    </location>
</feature>
<evidence type="ECO:0000256" key="2">
    <source>
        <dbReference type="PROSITE-ProRule" id="PRU00108"/>
    </source>
</evidence>
<dbReference type="SMART" id="SM00389">
    <property type="entry name" value="HOX"/>
    <property type="match status" value="1"/>
</dbReference>
<dbReference type="EnsemblMetazoa" id="RPRC003712-RA">
    <property type="protein sequence ID" value="RPRC003712-PA"/>
    <property type="gene ID" value="RPRC003712"/>
</dbReference>
<dbReference type="InterPro" id="IPR050394">
    <property type="entry name" value="Homeobox_NK-like"/>
</dbReference>
<dbReference type="STRING" id="13249.T1HI39"/>
<dbReference type="SUPFAM" id="SSF46689">
    <property type="entry name" value="Homeodomain-like"/>
    <property type="match status" value="1"/>
</dbReference>
<dbReference type="PROSITE" id="PS50071">
    <property type="entry name" value="HOMEOBOX_2"/>
    <property type="match status" value="1"/>
</dbReference>
<evidence type="ECO:0000313" key="6">
    <source>
        <dbReference type="Proteomes" id="UP000015103"/>
    </source>
</evidence>
<evidence type="ECO:0000313" key="5">
    <source>
        <dbReference type="EnsemblMetazoa" id="RPRC003712-PA"/>
    </source>
</evidence>
<dbReference type="InParanoid" id="T1HI39"/>
<dbReference type="EMBL" id="ACPB03005848">
    <property type="status" value="NOT_ANNOTATED_CDS"/>
    <property type="molecule type" value="Genomic_DNA"/>
</dbReference>
<dbReference type="GO" id="GO:0005634">
    <property type="term" value="C:nucleus"/>
    <property type="evidence" value="ECO:0007669"/>
    <property type="project" value="UniProtKB-SubCell"/>
</dbReference>
<feature type="compositionally biased region" description="Low complexity" evidence="4">
    <location>
        <begin position="32"/>
        <end position="54"/>
    </location>
</feature>
<evidence type="ECO:0000256" key="4">
    <source>
        <dbReference type="SAM" id="MobiDB-lite"/>
    </source>
</evidence>
<comment type="subcellular location">
    <subcellularLocation>
        <location evidence="1 2 3">Nucleus</location>
    </subcellularLocation>
</comment>
<dbReference type="CDD" id="cd00086">
    <property type="entry name" value="homeodomain"/>
    <property type="match status" value="1"/>
</dbReference>
<dbReference type="InterPro" id="IPR009057">
    <property type="entry name" value="Homeodomain-like_sf"/>
</dbReference>
<sequence>MIELTKFSISIVTVAAEITSGTTPVTVSGTAVSSLPGTTTTAPSTPSSAVAVSTTKKRSSRKESPSSDDLSSEEGERKKKKARTTFTGRQIFELERQFEIKKYLSSSERSEMAKLLNVTETQASHHLRPLATRALVNVLATSGFIFSHFVTEKNEDRKQTLFKSYTPEGYFCC</sequence>
<dbReference type="EMBL" id="ACPB03005847">
    <property type="status" value="NOT_ANNOTATED_CDS"/>
    <property type="molecule type" value="Genomic_DNA"/>
</dbReference>
<name>T1HI39_RHOPR</name>
<dbReference type="HOGENOM" id="CLU_1549541_0_0_1"/>
<dbReference type="PANTHER" id="PTHR24340:SF70">
    <property type="entry name" value="NK7.1, ISOFORM A"/>
    <property type="match status" value="1"/>
</dbReference>
<organism evidence="5 6">
    <name type="scientific">Rhodnius prolixus</name>
    <name type="common">Triatomid bug</name>
    <dbReference type="NCBI Taxonomy" id="13249"/>
    <lineage>
        <taxon>Eukaryota</taxon>
        <taxon>Metazoa</taxon>
        <taxon>Ecdysozoa</taxon>
        <taxon>Arthropoda</taxon>
        <taxon>Hexapoda</taxon>
        <taxon>Insecta</taxon>
        <taxon>Pterygota</taxon>
        <taxon>Neoptera</taxon>
        <taxon>Paraneoptera</taxon>
        <taxon>Hemiptera</taxon>
        <taxon>Heteroptera</taxon>
        <taxon>Panheteroptera</taxon>
        <taxon>Cimicomorpha</taxon>
        <taxon>Reduviidae</taxon>
        <taxon>Triatominae</taxon>
        <taxon>Rhodnius</taxon>
    </lineage>
</organism>
<dbReference type="AlphaFoldDB" id="T1HI39"/>
<reference evidence="5" key="1">
    <citation type="submission" date="2015-05" db="UniProtKB">
        <authorList>
            <consortium name="EnsemblMetazoa"/>
        </authorList>
    </citation>
    <scope>IDENTIFICATION</scope>
</reference>
<accession>T1HI39</accession>
<dbReference type="GO" id="GO:0000981">
    <property type="term" value="F:DNA-binding transcription factor activity, RNA polymerase II-specific"/>
    <property type="evidence" value="ECO:0007669"/>
    <property type="project" value="TreeGrafter"/>
</dbReference>
<feature type="DNA-binding region" description="Homeobox" evidence="2">
    <location>
        <begin position="79"/>
        <end position="123"/>
    </location>
</feature>
<dbReference type="PANTHER" id="PTHR24340">
    <property type="entry name" value="HOMEOBOX PROTEIN NKX"/>
    <property type="match status" value="1"/>
</dbReference>
<dbReference type="Gene3D" id="1.10.10.60">
    <property type="entry name" value="Homeodomain-like"/>
    <property type="match status" value="1"/>
</dbReference>
<evidence type="ECO:0000256" key="1">
    <source>
        <dbReference type="ARBA" id="ARBA00004123"/>
    </source>
</evidence>
<protein>
    <submittedName>
        <fullName evidence="5">Homeobox domain-containing protein</fullName>
    </submittedName>
</protein>
<dbReference type="eggNOG" id="KOG0485">
    <property type="taxonomic scope" value="Eukaryota"/>
</dbReference>
<keyword evidence="6" id="KW-1185">Reference proteome</keyword>
<keyword evidence="2 3" id="KW-0238">DNA-binding</keyword>
<dbReference type="Pfam" id="PF00046">
    <property type="entry name" value="Homeodomain"/>
    <property type="match status" value="1"/>
</dbReference>
<keyword evidence="2 3" id="KW-0371">Homeobox</keyword>
<dbReference type="GO" id="GO:0030154">
    <property type="term" value="P:cell differentiation"/>
    <property type="evidence" value="ECO:0007669"/>
    <property type="project" value="TreeGrafter"/>
</dbReference>
<proteinExistence type="predicted"/>
<dbReference type="Proteomes" id="UP000015103">
    <property type="component" value="Unassembled WGS sequence"/>
</dbReference>